<sequence length="57" mass="6438">MIDLLGPRPFVNRKDDMDKWLDENRNRERSAPPPLETPGEEAPAPAATSSRVDQPRP</sequence>
<evidence type="ECO:0000313" key="2">
    <source>
        <dbReference type="EMBL" id="KZT75147.1"/>
    </source>
</evidence>
<evidence type="ECO:0000313" key="3">
    <source>
        <dbReference type="Proteomes" id="UP000076727"/>
    </source>
</evidence>
<feature type="region of interest" description="Disordered" evidence="1">
    <location>
        <begin position="1"/>
        <end position="57"/>
    </location>
</feature>
<dbReference type="STRING" id="1314783.A0A165UMQ3"/>
<feature type="compositionally biased region" description="Polar residues" evidence="1">
    <location>
        <begin position="48"/>
        <end position="57"/>
    </location>
</feature>
<name>A0A165UMQ3_9APHY</name>
<protein>
    <submittedName>
        <fullName evidence="2">Uncharacterized protein</fullName>
    </submittedName>
</protein>
<reference evidence="2 3" key="1">
    <citation type="journal article" date="2016" name="Mol. Biol. Evol.">
        <title>Comparative Genomics of Early-Diverging Mushroom-Forming Fungi Provides Insights into the Origins of Lignocellulose Decay Capabilities.</title>
        <authorList>
            <person name="Nagy L.G."/>
            <person name="Riley R."/>
            <person name="Tritt A."/>
            <person name="Adam C."/>
            <person name="Daum C."/>
            <person name="Floudas D."/>
            <person name="Sun H."/>
            <person name="Yadav J.S."/>
            <person name="Pangilinan J."/>
            <person name="Larsson K.H."/>
            <person name="Matsuura K."/>
            <person name="Barry K."/>
            <person name="Labutti K."/>
            <person name="Kuo R."/>
            <person name="Ohm R.A."/>
            <person name="Bhattacharya S.S."/>
            <person name="Shirouzu T."/>
            <person name="Yoshinaga Y."/>
            <person name="Martin F.M."/>
            <person name="Grigoriev I.V."/>
            <person name="Hibbett D.S."/>
        </authorList>
    </citation>
    <scope>NUCLEOTIDE SEQUENCE [LARGE SCALE GENOMIC DNA]</scope>
    <source>
        <strain evidence="2 3">L-15889</strain>
    </source>
</reference>
<dbReference type="Proteomes" id="UP000076727">
    <property type="component" value="Unassembled WGS sequence"/>
</dbReference>
<dbReference type="EMBL" id="KV429032">
    <property type="protein sequence ID" value="KZT75147.1"/>
    <property type="molecule type" value="Genomic_DNA"/>
</dbReference>
<organism evidence="2 3">
    <name type="scientific">Daedalea quercina L-15889</name>
    <dbReference type="NCBI Taxonomy" id="1314783"/>
    <lineage>
        <taxon>Eukaryota</taxon>
        <taxon>Fungi</taxon>
        <taxon>Dikarya</taxon>
        <taxon>Basidiomycota</taxon>
        <taxon>Agaricomycotina</taxon>
        <taxon>Agaricomycetes</taxon>
        <taxon>Polyporales</taxon>
        <taxon>Fomitopsis</taxon>
    </lineage>
</organism>
<gene>
    <name evidence="2" type="ORF">DAEQUDRAFT_720359</name>
</gene>
<accession>A0A165UMQ3</accession>
<keyword evidence="3" id="KW-1185">Reference proteome</keyword>
<evidence type="ECO:0000256" key="1">
    <source>
        <dbReference type="SAM" id="MobiDB-lite"/>
    </source>
</evidence>
<feature type="compositionally biased region" description="Basic and acidic residues" evidence="1">
    <location>
        <begin position="12"/>
        <end position="30"/>
    </location>
</feature>
<dbReference type="AlphaFoldDB" id="A0A165UMQ3"/>
<proteinExistence type="predicted"/>